<feature type="compositionally biased region" description="Low complexity" evidence="1">
    <location>
        <begin position="30"/>
        <end position="44"/>
    </location>
</feature>
<feature type="compositionally biased region" description="Polar residues" evidence="1">
    <location>
        <begin position="18"/>
        <end position="28"/>
    </location>
</feature>
<name>A0A0B6YMV6_9EUPU</name>
<feature type="non-terminal residue" evidence="2">
    <location>
        <position position="1"/>
    </location>
</feature>
<gene>
    <name evidence="2" type="primary">ORF30248</name>
</gene>
<organism evidence="2">
    <name type="scientific">Arion vulgaris</name>
    <dbReference type="NCBI Taxonomy" id="1028688"/>
    <lineage>
        <taxon>Eukaryota</taxon>
        <taxon>Metazoa</taxon>
        <taxon>Spiralia</taxon>
        <taxon>Lophotrochozoa</taxon>
        <taxon>Mollusca</taxon>
        <taxon>Gastropoda</taxon>
        <taxon>Heterobranchia</taxon>
        <taxon>Euthyneura</taxon>
        <taxon>Panpulmonata</taxon>
        <taxon>Eupulmonata</taxon>
        <taxon>Stylommatophora</taxon>
        <taxon>Helicina</taxon>
        <taxon>Arionoidea</taxon>
        <taxon>Arionidae</taxon>
        <taxon>Arion</taxon>
    </lineage>
</organism>
<dbReference type="EMBL" id="HACG01010607">
    <property type="protein sequence ID" value="CEK57472.1"/>
    <property type="molecule type" value="Transcribed_RNA"/>
</dbReference>
<proteinExistence type="predicted"/>
<evidence type="ECO:0000313" key="2">
    <source>
        <dbReference type="EMBL" id="CEK57472.1"/>
    </source>
</evidence>
<feature type="region of interest" description="Disordered" evidence="1">
    <location>
        <begin position="1"/>
        <end position="53"/>
    </location>
</feature>
<dbReference type="AlphaFoldDB" id="A0A0B6YMV6"/>
<feature type="non-terminal residue" evidence="2">
    <location>
        <position position="107"/>
    </location>
</feature>
<protein>
    <submittedName>
        <fullName evidence="2">Uncharacterized protein</fullName>
    </submittedName>
</protein>
<sequence length="107" mass="12517">QDGIESENEYYDRYYTKKQINTTSPRGKNNNDTDYGNYNNNRNTPLHSGGTQTYLDSRYAVSDRSTHDEFPEPNDRQGYKRRIRNNLIQATSGTNIEAIEKNIEKFE</sequence>
<reference evidence="2" key="1">
    <citation type="submission" date="2014-12" db="EMBL/GenBank/DDBJ databases">
        <title>Insight into the proteome of Arion vulgaris.</title>
        <authorList>
            <person name="Aradska J."/>
            <person name="Bulat T."/>
            <person name="Smidak R."/>
            <person name="Sarate P."/>
            <person name="Gangsoo J."/>
            <person name="Sialana F."/>
            <person name="Bilban M."/>
            <person name="Lubec G."/>
        </authorList>
    </citation>
    <scope>NUCLEOTIDE SEQUENCE</scope>
    <source>
        <tissue evidence="2">Skin</tissue>
    </source>
</reference>
<evidence type="ECO:0000256" key="1">
    <source>
        <dbReference type="SAM" id="MobiDB-lite"/>
    </source>
</evidence>
<accession>A0A0B6YMV6</accession>